<proteinExistence type="inferred from homology"/>
<dbReference type="FunFam" id="3.90.640.10:FF:000007">
    <property type="entry name" value="Actin like 7B"/>
    <property type="match status" value="1"/>
</dbReference>
<dbReference type="AlphaFoldDB" id="A0AAD1XGU7"/>
<evidence type="ECO:0000256" key="2">
    <source>
        <dbReference type="RuleBase" id="RU000487"/>
    </source>
</evidence>
<dbReference type="Gene3D" id="3.30.420.40">
    <property type="match status" value="2"/>
</dbReference>
<name>A0AAD1XGU7_EUPCR</name>
<dbReference type="InterPro" id="IPR043129">
    <property type="entry name" value="ATPase_NBD"/>
</dbReference>
<dbReference type="FunFam" id="3.30.420.40:FF:000502">
    <property type="entry name" value="Actin-Related Proteins"/>
    <property type="match status" value="1"/>
</dbReference>
<keyword evidence="4" id="KW-1185">Reference proteome</keyword>
<evidence type="ECO:0000313" key="3">
    <source>
        <dbReference type="EMBL" id="CAI2371771.1"/>
    </source>
</evidence>
<dbReference type="InterPro" id="IPR004000">
    <property type="entry name" value="Actin"/>
</dbReference>
<dbReference type="Proteomes" id="UP001295684">
    <property type="component" value="Unassembled WGS sequence"/>
</dbReference>
<evidence type="ECO:0008006" key="5">
    <source>
        <dbReference type="Google" id="ProtNLM"/>
    </source>
</evidence>
<reference evidence="3" key="1">
    <citation type="submission" date="2023-07" db="EMBL/GenBank/DDBJ databases">
        <authorList>
            <consortium name="AG Swart"/>
            <person name="Singh M."/>
            <person name="Singh A."/>
            <person name="Seah K."/>
            <person name="Emmerich C."/>
        </authorList>
    </citation>
    <scope>NUCLEOTIDE SEQUENCE</scope>
    <source>
        <strain evidence="3">DP1</strain>
    </source>
</reference>
<dbReference type="SMART" id="SM00268">
    <property type="entry name" value="ACTIN"/>
    <property type="match status" value="1"/>
</dbReference>
<dbReference type="PANTHER" id="PTHR11937">
    <property type="entry name" value="ACTIN"/>
    <property type="match status" value="1"/>
</dbReference>
<comment type="caution">
    <text evidence="3">The sequence shown here is derived from an EMBL/GenBank/DDBJ whole genome shotgun (WGS) entry which is preliminary data.</text>
</comment>
<dbReference type="Gene3D" id="3.90.640.10">
    <property type="entry name" value="Actin, Chain A, domain 4"/>
    <property type="match status" value="1"/>
</dbReference>
<organism evidence="3 4">
    <name type="scientific">Euplotes crassus</name>
    <dbReference type="NCBI Taxonomy" id="5936"/>
    <lineage>
        <taxon>Eukaryota</taxon>
        <taxon>Sar</taxon>
        <taxon>Alveolata</taxon>
        <taxon>Ciliophora</taxon>
        <taxon>Intramacronucleata</taxon>
        <taxon>Spirotrichea</taxon>
        <taxon>Hypotrichia</taxon>
        <taxon>Euplotida</taxon>
        <taxon>Euplotidae</taxon>
        <taxon>Moneuplotes</taxon>
    </lineage>
</organism>
<dbReference type="Pfam" id="PF00022">
    <property type="entry name" value="Actin"/>
    <property type="match status" value="1"/>
</dbReference>
<comment type="catalytic activity">
    <reaction evidence="1">
        <text>ATP + H2O = ADP + phosphate + H(+)</text>
        <dbReference type="Rhea" id="RHEA:13065"/>
        <dbReference type="ChEBI" id="CHEBI:15377"/>
        <dbReference type="ChEBI" id="CHEBI:15378"/>
        <dbReference type="ChEBI" id="CHEBI:30616"/>
        <dbReference type="ChEBI" id="CHEBI:43474"/>
        <dbReference type="ChEBI" id="CHEBI:456216"/>
    </reaction>
</comment>
<evidence type="ECO:0000313" key="4">
    <source>
        <dbReference type="Proteomes" id="UP001295684"/>
    </source>
</evidence>
<accession>A0AAD1XGU7</accession>
<protein>
    <recommendedName>
        <fullName evidence="5">Actin</fullName>
    </recommendedName>
</protein>
<dbReference type="EMBL" id="CAMPGE010013026">
    <property type="protein sequence ID" value="CAI2371771.1"/>
    <property type="molecule type" value="Genomic_DNA"/>
</dbReference>
<gene>
    <name evidence="3" type="ORF">ECRASSUSDP1_LOCUS13096</name>
</gene>
<evidence type="ECO:0000256" key="1">
    <source>
        <dbReference type="ARBA" id="ARBA00049360"/>
    </source>
</evidence>
<dbReference type="PRINTS" id="PR00190">
    <property type="entry name" value="ACTIN"/>
</dbReference>
<dbReference type="SUPFAM" id="SSF53067">
    <property type="entry name" value="Actin-like ATPase domain"/>
    <property type="match status" value="2"/>
</dbReference>
<comment type="similarity">
    <text evidence="2">Belongs to the actin family.</text>
</comment>
<sequence length="379" mass="42783">MESGIETLFSKQPIVIDNGSGIMKAGFSGDERPKMVFNNYVGRTKYSKQMLTTNDLDLYLGPECEKHKGLYKLSYPMTHGNVTNWDDMEKIWGYIFKEMKVSASQHPVLLSEPIENPMINREKTAEAFFEGMGAPALYFQTQPVLSLYAQGKTTGFVLDCGDGVTQCVPIVEGFAITGAYSRIDLGGRDITEYFMLLLKRAGYNFHTSAEFQIVRQIKEKICTATTSPFREDEYKDHLKGTNIEYFLPDGSILNLKNEHMEAPEILFTPQKIGLEYPGIPEMLINCVMKCDIDLRNTIFSNLIVSGGTSALKKFAERLHKSITKLSPKDVKIKLVAPKNRDISTWVGGSTLSSLKAFNDLWVTKEEYKEKGANVFREYM</sequence>